<dbReference type="PANTHER" id="PTHR32332">
    <property type="entry name" value="2-NITROPROPANE DIOXYGENASE"/>
    <property type="match status" value="1"/>
</dbReference>
<comment type="caution">
    <text evidence="4">The sequence shown here is derived from an EMBL/GenBank/DDBJ whole genome shotgun (WGS) entry which is preliminary data.</text>
</comment>
<name>A0A9P6JJL1_9AGAR</name>
<dbReference type="Gene3D" id="3.20.20.70">
    <property type="entry name" value="Aldolase class I"/>
    <property type="match status" value="1"/>
</dbReference>
<dbReference type="AlphaFoldDB" id="A0A9P6JJL1"/>
<sequence>MAFGYGPLDDLQNELDVARNIINPPEGTPLPIGVGFLVWLLEKNTLQAENLLAKACDAQVQAIWLSFGDNIGHWIEFIRLHDPNAGKKAAIKIFVQISTIDQALCALNNWQVDVIVAQGNEAGGHGLSDSLPILTLIPLLKGVIETAASDRQNQPPLLAAGGLARGSQIASLLALGASGVVIGTRFLLSPESLYTDSQREALLKADSSSSVRTMAFDQARNTLGWPEGVDGRGLRNDTVVDYENGLEIDTLRSRFAEGVKSGNSARMVVWAGSGVGLMNTIKSAKDITKELHEECLATLQRVSTLVQYK</sequence>
<keyword evidence="4" id="KW-0503">Monooxygenase</keyword>
<dbReference type="CDD" id="cd04730">
    <property type="entry name" value="NPD_like"/>
    <property type="match status" value="1"/>
</dbReference>
<evidence type="ECO:0000313" key="5">
    <source>
        <dbReference type="Proteomes" id="UP000807306"/>
    </source>
</evidence>
<evidence type="ECO:0000313" key="4">
    <source>
        <dbReference type="EMBL" id="KAF9523055.1"/>
    </source>
</evidence>
<evidence type="ECO:0000256" key="1">
    <source>
        <dbReference type="ARBA" id="ARBA00022630"/>
    </source>
</evidence>
<dbReference type="Pfam" id="PF03060">
    <property type="entry name" value="NMO"/>
    <property type="match status" value="1"/>
</dbReference>
<dbReference type="InterPro" id="IPR013785">
    <property type="entry name" value="Aldolase_TIM"/>
</dbReference>
<dbReference type="SUPFAM" id="SSF51412">
    <property type="entry name" value="Inosine monophosphate dehydrogenase (IMPDH)"/>
    <property type="match status" value="1"/>
</dbReference>
<reference evidence="4" key="1">
    <citation type="submission" date="2020-11" db="EMBL/GenBank/DDBJ databases">
        <authorList>
            <consortium name="DOE Joint Genome Institute"/>
            <person name="Ahrendt S."/>
            <person name="Riley R."/>
            <person name="Andreopoulos W."/>
            <person name="Labutti K."/>
            <person name="Pangilinan J."/>
            <person name="Ruiz-Duenas F.J."/>
            <person name="Barrasa J.M."/>
            <person name="Sanchez-Garcia M."/>
            <person name="Camarero S."/>
            <person name="Miyauchi S."/>
            <person name="Serrano A."/>
            <person name="Linde D."/>
            <person name="Babiker R."/>
            <person name="Drula E."/>
            <person name="Ayuso-Fernandez I."/>
            <person name="Pacheco R."/>
            <person name="Padilla G."/>
            <person name="Ferreira P."/>
            <person name="Barriuso J."/>
            <person name="Kellner H."/>
            <person name="Castanera R."/>
            <person name="Alfaro M."/>
            <person name="Ramirez L."/>
            <person name="Pisabarro A.G."/>
            <person name="Kuo A."/>
            <person name="Tritt A."/>
            <person name="Lipzen A."/>
            <person name="He G."/>
            <person name="Yan M."/>
            <person name="Ng V."/>
            <person name="Cullen D."/>
            <person name="Martin F."/>
            <person name="Rosso M.-N."/>
            <person name="Henrissat B."/>
            <person name="Hibbett D."/>
            <person name="Martinez A.T."/>
            <person name="Grigoriev I.V."/>
        </authorList>
    </citation>
    <scope>NUCLEOTIDE SEQUENCE</scope>
    <source>
        <strain evidence="4">CBS 506.95</strain>
    </source>
</reference>
<dbReference type="Proteomes" id="UP000807306">
    <property type="component" value="Unassembled WGS sequence"/>
</dbReference>
<evidence type="ECO:0000256" key="3">
    <source>
        <dbReference type="ARBA" id="ARBA00023002"/>
    </source>
</evidence>
<keyword evidence="2" id="KW-0288">FMN</keyword>
<keyword evidence="5" id="KW-1185">Reference proteome</keyword>
<keyword evidence="3" id="KW-0560">Oxidoreductase</keyword>
<dbReference type="InterPro" id="IPR004136">
    <property type="entry name" value="NMO"/>
</dbReference>
<organism evidence="4 5">
    <name type="scientific">Crepidotus variabilis</name>
    <dbReference type="NCBI Taxonomy" id="179855"/>
    <lineage>
        <taxon>Eukaryota</taxon>
        <taxon>Fungi</taxon>
        <taxon>Dikarya</taxon>
        <taxon>Basidiomycota</taxon>
        <taxon>Agaricomycotina</taxon>
        <taxon>Agaricomycetes</taxon>
        <taxon>Agaricomycetidae</taxon>
        <taxon>Agaricales</taxon>
        <taxon>Agaricineae</taxon>
        <taxon>Crepidotaceae</taxon>
        <taxon>Crepidotus</taxon>
    </lineage>
</organism>
<evidence type="ECO:0000256" key="2">
    <source>
        <dbReference type="ARBA" id="ARBA00022643"/>
    </source>
</evidence>
<keyword evidence="1" id="KW-0285">Flavoprotein</keyword>
<dbReference type="GO" id="GO:0018580">
    <property type="term" value="F:nitronate monooxygenase activity"/>
    <property type="evidence" value="ECO:0007669"/>
    <property type="project" value="InterPro"/>
</dbReference>
<protein>
    <submittedName>
        <fullName evidence="4">Nitronate monooxygenase-domain-containing protein</fullName>
    </submittedName>
</protein>
<gene>
    <name evidence="4" type="ORF">CPB83DRAFT_863531</name>
</gene>
<proteinExistence type="predicted"/>
<dbReference type="EMBL" id="MU157926">
    <property type="protein sequence ID" value="KAF9523055.1"/>
    <property type="molecule type" value="Genomic_DNA"/>
</dbReference>
<dbReference type="OrthoDB" id="2349068at2759"/>
<accession>A0A9P6JJL1</accession>
<dbReference type="PANTHER" id="PTHR32332:SF31">
    <property type="entry name" value="2-NITROPROPANE DIOXYGENASE FAMILY, PUTATIVE (AFU_ORTHOLOGUE AFUA_2G09850)-RELATED"/>
    <property type="match status" value="1"/>
</dbReference>